<proteinExistence type="predicted"/>
<dbReference type="AlphaFoldDB" id="A0A3A8NWE6"/>
<organism evidence="1 2">
    <name type="scientific">Corallococcus sicarius</name>
    <dbReference type="NCBI Taxonomy" id="2316726"/>
    <lineage>
        <taxon>Bacteria</taxon>
        <taxon>Pseudomonadati</taxon>
        <taxon>Myxococcota</taxon>
        <taxon>Myxococcia</taxon>
        <taxon>Myxococcales</taxon>
        <taxon>Cystobacterineae</taxon>
        <taxon>Myxococcaceae</taxon>
        <taxon>Corallococcus</taxon>
    </lineage>
</organism>
<dbReference type="OrthoDB" id="5510261at2"/>
<dbReference type="EMBL" id="RAWG01000035">
    <property type="protein sequence ID" value="RKH45465.1"/>
    <property type="molecule type" value="Genomic_DNA"/>
</dbReference>
<gene>
    <name evidence="1" type="ORF">D7X12_07860</name>
</gene>
<accession>A0A3A8NWE6</accession>
<evidence type="ECO:0000313" key="2">
    <source>
        <dbReference type="Proteomes" id="UP000273405"/>
    </source>
</evidence>
<reference evidence="2" key="1">
    <citation type="submission" date="2018-09" db="EMBL/GenBank/DDBJ databases">
        <authorList>
            <person name="Livingstone P.G."/>
            <person name="Whitworth D.E."/>
        </authorList>
    </citation>
    <scope>NUCLEOTIDE SEQUENCE [LARGE SCALE GENOMIC DNA]</scope>
    <source>
        <strain evidence="2">CA040B</strain>
    </source>
</reference>
<name>A0A3A8NWE6_9BACT</name>
<protein>
    <submittedName>
        <fullName evidence="1">Uncharacterized protein</fullName>
    </submittedName>
</protein>
<comment type="caution">
    <text evidence="1">The sequence shown here is derived from an EMBL/GenBank/DDBJ whole genome shotgun (WGS) entry which is preliminary data.</text>
</comment>
<sequence>MAVGCVLAVALPITYLILTPWLEPPEEPGNLSSPTLARLLNESIDAALAEMNPMHAPGLIPEAAANSRVFLRELKEVVARCRMGRLEPNQKYNRLEYHLVRVDGVRLKPIVSGVGMGCGTNPLIFRATFKDGRVAEAFTDGRERQYSVAEVSHRVREFGKNVTWSDWGYHRERYFPPEPPAPPPQDVAKEWE</sequence>
<keyword evidence="2" id="KW-1185">Reference proteome</keyword>
<evidence type="ECO:0000313" key="1">
    <source>
        <dbReference type="EMBL" id="RKH45465.1"/>
    </source>
</evidence>
<dbReference type="Proteomes" id="UP000273405">
    <property type="component" value="Unassembled WGS sequence"/>
</dbReference>